<dbReference type="Gene3D" id="3.40.225.10">
    <property type="entry name" value="Class II aldolase/adducin N-terminal domain"/>
    <property type="match status" value="1"/>
</dbReference>
<proteinExistence type="predicted"/>
<dbReference type="SUPFAM" id="SSF53639">
    <property type="entry name" value="AraD/HMP-PK domain-like"/>
    <property type="match status" value="1"/>
</dbReference>
<organism evidence="4 5">
    <name type="scientific">Herbiconiux moechotypicola</name>
    <dbReference type="NCBI Taxonomy" id="637393"/>
    <lineage>
        <taxon>Bacteria</taxon>
        <taxon>Bacillati</taxon>
        <taxon>Actinomycetota</taxon>
        <taxon>Actinomycetes</taxon>
        <taxon>Micrococcales</taxon>
        <taxon>Microbacteriaceae</taxon>
        <taxon>Herbiconiux</taxon>
    </lineage>
</organism>
<dbReference type="EMBL" id="BAAAQY010000001">
    <property type="protein sequence ID" value="GAA2224254.1"/>
    <property type="molecule type" value="Genomic_DNA"/>
</dbReference>
<name>A0ABN3D911_9MICO</name>
<dbReference type="InterPro" id="IPR036409">
    <property type="entry name" value="Aldolase_II/adducin_N_sf"/>
</dbReference>
<keyword evidence="5" id="KW-1185">Reference proteome</keyword>
<evidence type="ECO:0000256" key="2">
    <source>
        <dbReference type="ARBA" id="ARBA00023239"/>
    </source>
</evidence>
<evidence type="ECO:0000313" key="5">
    <source>
        <dbReference type="Proteomes" id="UP001500929"/>
    </source>
</evidence>
<dbReference type="InterPro" id="IPR050197">
    <property type="entry name" value="Aldolase_class_II_sugar_metab"/>
</dbReference>
<dbReference type="SMART" id="SM01007">
    <property type="entry name" value="Aldolase_II"/>
    <property type="match status" value="1"/>
</dbReference>
<feature type="domain" description="Class II aldolase/adducin N-terminal" evidence="3">
    <location>
        <begin position="31"/>
        <end position="209"/>
    </location>
</feature>
<accession>A0ABN3D911</accession>
<dbReference type="PANTHER" id="PTHR22789:SF0">
    <property type="entry name" value="3-OXO-TETRONATE 4-PHOSPHATE DECARBOXYLASE-RELATED"/>
    <property type="match status" value="1"/>
</dbReference>
<dbReference type="PANTHER" id="PTHR22789">
    <property type="entry name" value="FUCULOSE PHOSPHATE ALDOLASE"/>
    <property type="match status" value="1"/>
</dbReference>
<keyword evidence="2" id="KW-0456">Lyase</keyword>
<dbReference type="Pfam" id="PF00596">
    <property type="entry name" value="Aldolase_II"/>
    <property type="match status" value="1"/>
</dbReference>
<keyword evidence="1" id="KW-0479">Metal-binding</keyword>
<evidence type="ECO:0000313" key="4">
    <source>
        <dbReference type="EMBL" id="GAA2224254.1"/>
    </source>
</evidence>
<sequence>MTDVDVTASVSTATAGAASAPPAPGFADPVDVVIGMGARVAAAGISPGSSGNVSLLQGGHVYATGTGTDLGRLTRADIAVLSADGTHLDGPRASKETSLHLAFYRKNPGHTAVVHVHSPHAVALSCLEPWSALSAVPPLTPYFVMRVGQTPLIPFRVPGSPELGELVLELDEPFHAALLANHGQIASAVDADRAVEAAIELEEACRIALLTDGRARRTLPHAEIAALSEKWGTPWTAGSAEDALTTP</sequence>
<gene>
    <name evidence="4" type="ORF">GCM10009851_04550</name>
</gene>
<dbReference type="RefSeq" id="WP_259477610.1">
    <property type="nucleotide sequence ID" value="NZ_BAAAQY010000001.1"/>
</dbReference>
<reference evidence="4 5" key="1">
    <citation type="journal article" date="2019" name="Int. J. Syst. Evol. Microbiol.">
        <title>The Global Catalogue of Microorganisms (GCM) 10K type strain sequencing project: providing services to taxonomists for standard genome sequencing and annotation.</title>
        <authorList>
            <consortium name="The Broad Institute Genomics Platform"/>
            <consortium name="The Broad Institute Genome Sequencing Center for Infectious Disease"/>
            <person name="Wu L."/>
            <person name="Ma J."/>
        </authorList>
    </citation>
    <scope>NUCLEOTIDE SEQUENCE [LARGE SCALE GENOMIC DNA]</scope>
    <source>
        <strain evidence="4 5">JCM 16117</strain>
    </source>
</reference>
<comment type="caution">
    <text evidence="4">The sequence shown here is derived from an EMBL/GenBank/DDBJ whole genome shotgun (WGS) entry which is preliminary data.</text>
</comment>
<protein>
    <submittedName>
        <fullName evidence="4">Aldolase</fullName>
    </submittedName>
</protein>
<evidence type="ECO:0000256" key="1">
    <source>
        <dbReference type="ARBA" id="ARBA00022723"/>
    </source>
</evidence>
<evidence type="ECO:0000259" key="3">
    <source>
        <dbReference type="SMART" id="SM01007"/>
    </source>
</evidence>
<dbReference type="InterPro" id="IPR001303">
    <property type="entry name" value="Aldolase_II/adducin_N"/>
</dbReference>
<dbReference type="Proteomes" id="UP001500929">
    <property type="component" value="Unassembled WGS sequence"/>
</dbReference>